<evidence type="ECO:0000259" key="1">
    <source>
        <dbReference type="Pfam" id="PF25534"/>
    </source>
</evidence>
<dbReference type="InterPro" id="IPR057678">
    <property type="entry name" value="DUF7918"/>
</dbReference>
<dbReference type="Proteomes" id="UP000663831">
    <property type="component" value="Unassembled WGS sequence"/>
</dbReference>
<feature type="domain" description="DUF7918" evidence="1">
    <location>
        <begin position="21"/>
        <end position="215"/>
    </location>
</feature>
<evidence type="ECO:0000313" key="3">
    <source>
        <dbReference type="Proteomes" id="UP000663831"/>
    </source>
</evidence>
<reference evidence="2" key="1">
    <citation type="submission" date="2021-01" db="EMBL/GenBank/DDBJ databases">
        <authorList>
            <person name="Kaushik A."/>
        </authorList>
    </citation>
    <scope>NUCLEOTIDE SEQUENCE</scope>
    <source>
        <strain evidence="2">AG3-1AP</strain>
    </source>
</reference>
<comment type="caution">
    <text evidence="2">The sequence shown here is derived from an EMBL/GenBank/DDBJ whole genome shotgun (WGS) entry which is preliminary data.</text>
</comment>
<dbReference type="OrthoDB" id="3364132at2759"/>
<dbReference type="EMBL" id="CAJMWV010005091">
    <property type="protein sequence ID" value="CAE6508035.1"/>
    <property type="molecule type" value="Genomic_DNA"/>
</dbReference>
<sequence length="285" mass="32359">MGISAWIANLGGKEIPQYAIKPHRSRSMECWIPASEGCHFKIMWKVLTPPRPDLDLFVYPYLDGVRMCGCSWTNDQVTAGDIGELGHHPTGPSSFRLYEFGKRKMTDREDTFQTGRPRALLNELNTIKVRFAWGHQVAVNERAEFFNDPSEAAPIHEAEAKIMQGLSGSAWLSRNNTVSDYSYSFCDFRPEDGVMSTTFIFRYAPQGWLQAQDIVAHYPQATHPSNPRNIQKRSRSTTPEVIIISGPEVQDNDDDEIIFVKRVTRMKSPPQKKKRLANQIQSGII</sequence>
<accession>A0A8H3D315</accession>
<evidence type="ECO:0000313" key="2">
    <source>
        <dbReference type="EMBL" id="CAE6508035.1"/>
    </source>
</evidence>
<dbReference type="AlphaFoldDB" id="A0A8H3D315"/>
<gene>
    <name evidence="2" type="ORF">RDB_LOCUS127656</name>
</gene>
<organism evidence="2 3">
    <name type="scientific">Rhizoctonia solani</name>
    <dbReference type="NCBI Taxonomy" id="456999"/>
    <lineage>
        <taxon>Eukaryota</taxon>
        <taxon>Fungi</taxon>
        <taxon>Dikarya</taxon>
        <taxon>Basidiomycota</taxon>
        <taxon>Agaricomycotina</taxon>
        <taxon>Agaricomycetes</taxon>
        <taxon>Cantharellales</taxon>
        <taxon>Ceratobasidiaceae</taxon>
        <taxon>Rhizoctonia</taxon>
    </lineage>
</organism>
<protein>
    <recommendedName>
        <fullName evidence="1">DUF7918 domain-containing protein</fullName>
    </recommendedName>
</protein>
<name>A0A8H3D315_9AGAM</name>
<dbReference type="Pfam" id="PF25534">
    <property type="entry name" value="DUF7918"/>
    <property type="match status" value="1"/>
</dbReference>
<proteinExistence type="predicted"/>